<keyword evidence="10" id="KW-1133">Transmembrane helix</keyword>
<organism evidence="11 12">
    <name type="scientific">Leptidea sinapis</name>
    <dbReference type="NCBI Taxonomy" id="189913"/>
    <lineage>
        <taxon>Eukaryota</taxon>
        <taxon>Metazoa</taxon>
        <taxon>Ecdysozoa</taxon>
        <taxon>Arthropoda</taxon>
        <taxon>Hexapoda</taxon>
        <taxon>Insecta</taxon>
        <taxon>Pterygota</taxon>
        <taxon>Neoptera</taxon>
        <taxon>Endopterygota</taxon>
        <taxon>Lepidoptera</taxon>
        <taxon>Glossata</taxon>
        <taxon>Ditrysia</taxon>
        <taxon>Papilionoidea</taxon>
        <taxon>Pieridae</taxon>
        <taxon>Dismorphiinae</taxon>
        <taxon>Leptidea</taxon>
    </lineage>
</organism>
<evidence type="ECO:0000256" key="2">
    <source>
        <dbReference type="ARBA" id="ARBA00005699"/>
    </source>
</evidence>
<dbReference type="GO" id="GO:0045259">
    <property type="term" value="C:proton-transporting ATP synthase complex"/>
    <property type="evidence" value="ECO:0007669"/>
    <property type="project" value="UniProtKB-KW"/>
</dbReference>
<evidence type="ECO:0000256" key="5">
    <source>
        <dbReference type="ARBA" id="ARBA00022781"/>
    </source>
</evidence>
<dbReference type="GO" id="GO:0015078">
    <property type="term" value="F:proton transmembrane transporter activity"/>
    <property type="evidence" value="ECO:0007669"/>
    <property type="project" value="InterPro"/>
</dbReference>
<accession>A0A5E4PX40</accession>
<feature type="transmembrane region" description="Helical" evidence="10">
    <location>
        <begin position="107"/>
        <end position="124"/>
    </location>
</feature>
<keyword evidence="9" id="KW-0066">ATP synthesis</keyword>
<evidence type="ECO:0000256" key="1">
    <source>
        <dbReference type="ARBA" id="ARBA00004325"/>
    </source>
</evidence>
<evidence type="ECO:0000313" key="11">
    <source>
        <dbReference type="EMBL" id="VVC89573.1"/>
    </source>
</evidence>
<dbReference type="InterPro" id="IPR006808">
    <property type="entry name" value="ATP_synth_F0_gsu_mt"/>
</dbReference>
<evidence type="ECO:0000313" key="12">
    <source>
        <dbReference type="Proteomes" id="UP000324832"/>
    </source>
</evidence>
<keyword evidence="10" id="KW-0812">Transmembrane</keyword>
<evidence type="ECO:0000256" key="6">
    <source>
        <dbReference type="ARBA" id="ARBA00023065"/>
    </source>
</evidence>
<keyword evidence="4" id="KW-0138">CF(0)</keyword>
<keyword evidence="6" id="KW-0406">Ion transport</keyword>
<dbReference type="GO" id="GO:0015986">
    <property type="term" value="P:proton motive force-driven ATP synthesis"/>
    <property type="evidence" value="ECO:0007669"/>
    <property type="project" value="InterPro"/>
</dbReference>
<evidence type="ECO:0000256" key="8">
    <source>
        <dbReference type="ARBA" id="ARBA00023136"/>
    </source>
</evidence>
<comment type="subcellular location">
    <subcellularLocation>
        <location evidence="1">Mitochondrion membrane</location>
    </subcellularLocation>
</comment>
<evidence type="ECO:0000256" key="3">
    <source>
        <dbReference type="ARBA" id="ARBA00022448"/>
    </source>
</evidence>
<reference evidence="11 12" key="1">
    <citation type="submission" date="2017-07" db="EMBL/GenBank/DDBJ databases">
        <authorList>
            <person name="Talla V."/>
            <person name="Backstrom N."/>
        </authorList>
    </citation>
    <scope>NUCLEOTIDE SEQUENCE [LARGE SCALE GENOMIC DNA]</scope>
</reference>
<keyword evidence="12" id="KW-1185">Reference proteome</keyword>
<keyword evidence="5" id="KW-0375">Hydrogen ion transport</keyword>
<proteinExistence type="inferred from homology"/>
<evidence type="ECO:0000256" key="9">
    <source>
        <dbReference type="ARBA" id="ARBA00023310"/>
    </source>
</evidence>
<name>A0A5E4PX40_9NEOP</name>
<dbReference type="Proteomes" id="UP000324832">
    <property type="component" value="Unassembled WGS sequence"/>
</dbReference>
<keyword evidence="3" id="KW-0813">Transport</keyword>
<evidence type="ECO:0000256" key="4">
    <source>
        <dbReference type="ARBA" id="ARBA00022547"/>
    </source>
</evidence>
<keyword evidence="7" id="KW-0496">Mitochondrion</keyword>
<keyword evidence="8 10" id="KW-0472">Membrane</keyword>
<dbReference type="GO" id="GO:0031966">
    <property type="term" value="C:mitochondrial membrane"/>
    <property type="evidence" value="ECO:0007669"/>
    <property type="project" value="UniProtKB-SubCell"/>
</dbReference>
<sequence>MVAGTRVLRLATNIFKTRNKFSIVEDVIEAYRSTLSNQKEKLTAMAKERINRGLKSELAQKIRVAKGYYTLEMAPPNINELQKLKDDLGLAIKFVKSGCFKHLTVKQAWLILMVCLEIGLWFFLGETIGKMHIVGYKV</sequence>
<gene>
    <name evidence="11" type="ORF">LSINAPIS_LOCUS2656</name>
</gene>
<dbReference type="EMBL" id="FZQP02000571">
    <property type="protein sequence ID" value="VVC89573.1"/>
    <property type="molecule type" value="Genomic_DNA"/>
</dbReference>
<dbReference type="Pfam" id="PF04718">
    <property type="entry name" value="ATP-synt_G"/>
    <property type="match status" value="1"/>
</dbReference>
<evidence type="ECO:0000256" key="10">
    <source>
        <dbReference type="SAM" id="Phobius"/>
    </source>
</evidence>
<evidence type="ECO:0008006" key="13">
    <source>
        <dbReference type="Google" id="ProtNLM"/>
    </source>
</evidence>
<protein>
    <recommendedName>
        <fullName evidence="13">ATP synthase subunit</fullName>
    </recommendedName>
</protein>
<comment type="similarity">
    <text evidence="2">Belongs to the ATPase g subunit family.</text>
</comment>
<evidence type="ECO:0000256" key="7">
    <source>
        <dbReference type="ARBA" id="ARBA00023128"/>
    </source>
</evidence>
<dbReference type="AlphaFoldDB" id="A0A5E4PX40"/>